<evidence type="ECO:0000313" key="3">
    <source>
        <dbReference type="Proteomes" id="UP000741863"/>
    </source>
</evidence>
<keyword evidence="3" id="KW-1185">Reference proteome</keyword>
<dbReference type="Proteomes" id="UP000741863">
    <property type="component" value="Unassembled WGS sequence"/>
</dbReference>
<dbReference type="EMBL" id="JAFBEC010000006">
    <property type="protein sequence ID" value="MBM7633288.1"/>
    <property type="molecule type" value="Genomic_DNA"/>
</dbReference>
<gene>
    <name evidence="2" type="ORF">JOD17_002382</name>
</gene>
<keyword evidence="2" id="KW-0378">Hydrolase</keyword>
<sequence length="481" mass="52547">MIAPYWHEETTIQEIHTAFRQGQLTSQKLVMYYLERIALYDQDGPSINAVLDINPDAIAIAKGLDVQYAQSGLVGPLHGIPVLLKDNIQTGDALSTSAGAYALKDWKADEDAALVKKLRSAGAVILGKANMTELAHRIGREGMPNSFSSRGGLVLNPYGPHEFDVGGSSSGSAAAIASNFAAVSIGTETSGSLVNPATRNSLVTIKPTFGLVSREGVIPLSYSQDVAGPLARTVEDAAILLDVIAGRCERDHTTHGIPSHTSNYCDHLNVDGLARKRIGVYRGKVPDDQVEHVDQHRFEAAIDVLRKQEVEVIEDITIPDVEKEIPSLLRYEIKHSLNTFFKRAKPSTGYANFDEFLTTYFQHARLQPYGFDSFISGTDRKEELANSEWIMQKLLNQGLHDEHAIENVMKNHALDAIVFPSAAGFAVAARAGLPSISVPAGYKANGQPFGITFTGPMFEERTLIELAFSYEHATQHRKKPK</sequence>
<evidence type="ECO:0000259" key="1">
    <source>
        <dbReference type="Pfam" id="PF01425"/>
    </source>
</evidence>
<dbReference type="PANTHER" id="PTHR42678:SF34">
    <property type="entry name" value="OS04G0183300 PROTEIN"/>
    <property type="match status" value="1"/>
</dbReference>
<reference evidence="2 3" key="1">
    <citation type="submission" date="2021-01" db="EMBL/GenBank/DDBJ databases">
        <title>Genomic Encyclopedia of Type Strains, Phase IV (KMG-IV): sequencing the most valuable type-strain genomes for metagenomic binning, comparative biology and taxonomic classification.</title>
        <authorList>
            <person name="Goeker M."/>
        </authorList>
    </citation>
    <scope>NUCLEOTIDE SEQUENCE [LARGE SCALE GENOMIC DNA]</scope>
    <source>
        <strain evidence="2 3">DSM 25540</strain>
    </source>
</reference>
<dbReference type="Pfam" id="PF01425">
    <property type="entry name" value="Amidase"/>
    <property type="match status" value="1"/>
</dbReference>
<dbReference type="InterPro" id="IPR023631">
    <property type="entry name" value="Amidase_dom"/>
</dbReference>
<organism evidence="2 3">
    <name type="scientific">Geomicrobium sediminis</name>
    <dbReference type="NCBI Taxonomy" id="1347788"/>
    <lineage>
        <taxon>Bacteria</taxon>
        <taxon>Bacillati</taxon>
        <taxon>Bacillota</taxon>
        <taxon>Bacilli</taxon>
        <taxon>Bacillales</taxon>
        <taxon>Geomicrobium</taxon>
    </lineage>
</organism>
<proteinExistence type="predicted"/>
<dbReference type="PANTHER" id="PTHR42678">
    <property type="entry name" value="AMIDASE"/>
    <property type="match status" value="1"/>
</dbReference>
<feature type="domain" description="Amidase" evidence="1">
    <location>
        <begin position="29"/>
        <end position="428"/>
    </location>
</feature>
<dbReference type="InterPro" id="IPR036928">
    <property type="entry name" value="AS_sf"/>
</dbReference>
<dbReference type="NCBIfam" id="NF005300">
    <property type="entry name" value="PRK06828.1"/>
    <property type="match status" value="1"/>
</dbReference>
<dbReference type="GO" id="GO:0004040">
    <property type="term" value="F:amidase activity"/>
    <property type="evidence" value="ECO:0007669"/>
    <property type="project" value="UniProtKB-EC"/>
</dbReference>
<name>A0ABS2PCY2_9BACL</name>
<protein>
    <submittedName>
        <fullName evidence="2">Amidase</fullName>
        <ecNumber evidence="2">3.5.1.4</ecNumber>
    </submittedName>
</protein>
<dbReference type="SUPFAM" id="SSF75304">
    <property type="entry name" value="Amidase signature (AS) enzymes"/>
    <property type="match status" value="1"/>
</dbReference>
<evidence type="ECO:0000313" key="2">
    <source>
        <dbReference type="EMBL" id="MBM7633288.1"/>
    </source>
</evidence>
<accession>A0ABS2PCY2</accession>
<dbReference type="EC" id="3.5.1.4" evidence="2"/>
<dbReference type="RefSeq" id="WP_204697889.1">
    <property type="nucleotide sequence ID" value="NZ_JAFBEC010000006.1"/>
</dbReference>
<comment type="caution">
    <text evidence="2">The sequence shown here is derived from an EMBL/GenBank/DDBJ whole genome shotgun (WGS) entry which is preliminary data.</text>
</comment>
<dbReference type="Gene3D" id="3.90.1300.10">
    <property type="entry name" value="Amidase signature (AS) domain"/>
    <property type="match status" value="1"/>
</dbReference>